<dbReference type="PANTHER" id="PTHR14469:SF0">
    <property type="entry name" value="FAMILY WITH SEQUENCE SIMILARITY 113"/>
    <property type="match status" value="1"/>
</dbReference>
<evidence type="ECO:0000313" key="4">
    <source>
        <dbReference type="Proteomes" id="UP000694621"/>
    </source>
</evidence>
<sequence>CAQINQFLCWRFSLIQYIGDTIDSTYFLHLNDQYGFILFFSIISLQGELSFEKDCLVEGGRLGHMSNGTEYREVRQYLSDHHLVRFYFVTRVFSRYMKSILADFKNDLKPDVVIVNSCVWDLSRYNRRWVSEYKENLHKFFSQLKAILTKKCLVIWNMTMPLGERIRGGFLVSEIEDIGTTLRFDVIEANFYGAMLANKYGLDVLDLHFRFRFSLHCRMKDGVHWNAVAHRQITYLLLAHAAQAWGVELPSHTAKGESFPFCFPGDSSQKRTGVSDILPLSNKQTTIFRDRESVGPAVISDQGDSSTKRVDSSSGYAISR</sequence>
<evidence type="ECO:0000313" key="3">
    <source>
        <dbReference type="Ensembl" id="ENSAMXP00005017375.1"/>
    </source>
</evidence>
<protein>
    <submittedName>
        <fullName evidence="3">Family with sequence similarity 113</fullName>
    </submittedName>
</protein>
<accession>A0A8B9HUZ9</accession>
<evidence type="ECO:0000256" key="2">
    <source>
        <dbReference type="SAM" id="MobiDB-lite"/>
    </source>
</evidence>
<dbReference type="Proteomes" id="UP000694621">
    <property type="component" value="Unplaced"/>
</dbReference>
<dbReference type="Gene3D" id="3.40.50.1110">
    <property type="entry name" value="SGNH hydrolase"/>
    <property type="match status" value="1"/>
</dbReference>
<proteinExistence type="inferred from homology"/>
<comment type="similarity">
    <text evidence="1">Belongs to the PC-esterase family.</text>
</comment>
<evidence type="ECO:0000256" key="1">
    <source>
        <dbReference type="ARBA" id="ARBA00037957"/>
    </source>
</evidence>
<dbReference type="PANTHER" id="PTHR14469">
    <property type="entry name" value="SARCOMA ANTIGEN NY-SAR-23"/>
    <property type="match status" value="1"/>
</dbReference>
<dbReference type="Ensembl" id="ENSAMXT00005019197.1">
    <property type="protein sequence ID" value="ENSAMXP00005017375.1"/>
    <property type="gene ID" value="ENSAMXG00005009032.1"/>
</dbReference>
<feature type="region of interest" description="Disordered" evidence="2">
    <location>
        <begin position="293"/>
        <end position="320"/>
    </location>
</feature>
<dbReference type="InterPro" id="IPR036514">
    <property type="entry name" value="SGNH_hydro_sf"/>
</dbReference>
<organism evidence="3 4">
    <name type="scientific">Astyanax mexicanus</name>
    <name type="common">Blind cave fish</name>
    <name type="synonym">Astyanax fasciatus mexicanus</name>
    <dbReference type="NCBI Taxonomy" id="7994"/>
    <lineage>
        <taxon>Eukaryota</taxon>
        <taxon>Metazoa</taxon>
        <taxon>Chordata</taxon>
        <taxon>Craniata</taxon>
        <taxon>Vertebrata</taxon>
        <taxon>Euteleostomi</taxon>
        <taxon>Actinopterygii</taxon>
        <taxon>Neopterygii</taxon>
        <taxon>Teleostei</taxon>
        <taxon>Ostariophysi</taxon>
        <taxon>Characiformes</taxon>
        <taxon>Characoidei</taxon>
        <taxon>Acestrorhamphidae</taxon>
        <taxon>Acestrorhamphinae</taxon>
        <taxon>Astyanax</taxon>
    </lineage>
</organism>
<dbReference type="AlphaFoldDB" id="A0A8B9HUZ9"/>
<dbReference type="SUPFAM" id="SSF52266">
    <property type="entry name" value="SGNH hydrolase"/>
    <property type="match status" value="1"/>
</dbReference>
<name>A0A8B9HUZ9_ASTMX</name>
<reference evidence="3" key="1">
    <citation type="submission" date="2025-08" db="UniProtKB">
        <authorList>
            <consortium name="Ensembl"/>
        </authorList>
    </citation>
    <scope>IDENTIFICATION</scope>
</reference>